<dbReference type="EMBL" id="CP091959">
    <property type="protein sequence ID" value="UOG58793.1"/>
    <property type="molecule type" value="Genomic_DNA"/>
</dbReference>
<organism evidence="1 2">
    <name type="scientific">Leptospira noguchii</name>
    <dbReference type="NCBI Taxonomy" id="28182"/>
    <lineage>
        <taxon>Bacteria</taxon>
        <taxon>Pseudomonadati</taxon>
        <taxon>Spirochaetota</taxon>
        <taxon>Spirochaetia</taxon>
        <taxon>Leptospirales</taxon>
        <taxon>Leptospiraceae</taxon>
        <taxon>Leptospira</taxon>
    </lineage>
</organism>
<reference evidence="1" key="1">
    <citation type="submission" date="2022-02" db="EMBL/GenBank/DDBJ databases">
        <title>The genetically variable rfb locus in Leptospira is a mobile cassette and a molecular signature of serovar identity.</title>
        <authorList>
            <person name="Nieves C."/>
            <person name="Vincent A.T."/>
            <person name="Zarantonelli L."/>
            <person name="Picardeau M."/>
            <person name="Veyrier F.J."/>
            <person name="Buschiazzo A."/>
        </authorList>
    </citation>
    <scope>NUCLEOTIDE SEQUENCE</scope>
    <source>
        <strain evidence="1">IP1512017</strain>
        <plasmid evidence="1">p1_LIP1512017</plasmid>
    </source>
</reference>
<accession>A0AAE9GLC8</accession>
<keyword evidence="1" id="KW-0614">Plasmid</keyword>
<proteinExistence type="predicted"/>
<name>A0AAE9GLC8_9LEPT</name>
<geneLocation type="plasmid" evidence="1 2">
    <name>p1_LIP1512017</name>
</geneLocation>
<gene>
    <name evidence="1" type="ORF">MAL03_20350</name>
</gene>
<evidence type="ECO:0000313" key="1">
    <source>
        <dbReference type="EMBL" id="UOG58793.1"/>
    </source>
</evidence>
<sequence length="102" mass="12242">MKNYLIRFKNFLTKHKSFLISRILVFVLLLSFFKINNLEIHLSHNEEHFEKVSPADYSKDRSKLVCYASFTPKEIQNTCDFLDSKKRKVKRNETFSLYSIFI</sequence>
<dbReference type="AlphaFoldDB" id="A0AAE9GLC8"/>
<dbReference type="RefSeq" id="WP_243816174.1">
    <property type="nucleotide sequence ID" value="NZ_CP091959.1"/>
</dbReference>
<protein>
    <submittedName>
        <fullName evidence="1">Uncharacterized protein</fullName>
    </submittedName>
</protein>
<dbReference type="Proteomes" id="UP000829829">
    <property type="component" value="Plasmid p1_LIP1512017"/>
</dbReference>
<evidence type="ECO:0000313" key="2">
    <source>
        <dbReference type="Proteomes" id="UP000829829"/>
    </source>
</evidence>